<dbReference type="Gene3D" id="3.40.50.800">
    <property type="entry name" value="Anticodon-binding domain"/>
    <property type="match status" value="1"/>
</dbReference>
<accession>A0A482X9V3</accession>
<protein>
    <recommendedName>
        <fullName evidence="1">Anticodon-binding domain-containing protein</fullName>
    </recommendedName>
</protein>
<organism evidence="2 3">
    <name type="scientific">Laodelphax striatellus</name>
    <name type="common">Small brown planthopper</name>
    <name type="synonym">Delphax striatella</name>
    <dbReference type="NCBI Taxonomy" id="195883"/>
    <lineage>
        <taxon>Eukaryota</taxon>
        <taxon>Metazoa</taxon>
        <taxon>Ecdysozoa</taxon>
        <taxon>Arthropoda</taxon>
        <taxon>Hexapoda</taxon>
        <taxon>Insecta</taxon>
        <taxon>Pterygota</taxon>
        <taxon>Neoptera</taxon>
        <taxon>Paraneoptera</taxon>
        <taxon>Hemiptera</taxon>
        <taxon>Auchenorrhyncha</taxon>
        <taxon>Fulgoroidea</taxon>
        <taxon>Delphacidae</taxon>
        <taxon>Criomorphinae</taxon>
        <taxon>Laodelphax</taxon>
    </lineage>
</organism>
<dbReference type="PANTHER" id="PTHR42753:SF10">
    <property type="entry name" value="PROLINE--TRNA LIGASE, MITOCHONDRIAL-RELATED"/>
    <property type="match status" value="1"/>
</dbReference>
<dbReference type="SUPFAM" id="SSF52954">
    <property type="entry name" value="Class II aaRS ABD-related"/>
    <property type="match status" value="1"/>
</dbReference>
<dbReference type="STRING" id="195883.A0A482X9V3"/>
<gene>
    <name evidence="2" type="ORF">LSTR_LSTR004442</name>
</gene>
<dbReference type="Pfam" id="PF03129">
    <property type="entry name" value="HGTP_anticodon"/>
    <property type="match status" value="1"/>
</dbReference>
<evidence type="ECO:0000259" key="1">
    <source>
        <dbReference type="Pfam" id="PF03129"/>
    </source>
</evidence>
<dbReference type="InterPro" id="IPR050062">
    <property type="entry name" value="Pro-tRNA_synthetase"/>
</dbReference>
<name>A0A482X9V3_LAOST</name>
<comment type="caution">
    <text evidence="2">The sequence shown here is derived from an EMBL/GenBank/DDBJ whole genome shotgun (WGS) entry which is preliminary data.</text>
</comment>
<keyword evidence="3" id="KW-1185">Reference proteome</keyword>
<proteinExistence type="predicted"/>
<dbReference type="GO" id="GO:0004827">
    <property type="term" value="F:proline-tRNA ligase activity"/>
    <property type="evidence" value="ECO:0007669"/>
    <property type="project" value="TreeGrafter"/>
</dbReference>
<reference evidence="2 3" key="1">
    <citation type="journal article" date="2017" name="Gigascience">
        <title>Genome sequence of the small brown planthopper, Laodelphax striatellus.</title>
        <authorList>
            <person name="Zhu J."/>
            <person name="Jiang F."/>
            <person name="Wang X."/>
            <person name="Yang P."/>
            <person name="Bao Y."/>
            <person name="Zhao W."/>
            <person name="Wang W."/>
            <person name="Lu H."/>
            <person name="Wang Q."/>
            <person name="Cui N."/>
            <person name="Li J."/>
            <person name="Chen X."/>
            <person name="Luo L."/>
            <person name="Yu J."/>
            <person name="Kang L."/>
            <person name="Cui F."/>
        </authorList>
    </citation>
    <scope>NUCLEOTIDE SEQUENCE [LARGE SCALE GENOMIC DNA]</scope>
    <source>
        <strain evidence="2">Lst14</strain>
    </source>
</reference>
<dbReference type="GO" id="GO:0005739">
    <property type="term" value="C:mitochondrion"/>
    <property type="evidence" value="ECO:0007669"/>
    <property type="project" value="TreeGrafter"/>
</dbReference>
<dbReference type="AlphaFoldDB" id="A0A482X9V3"/>
<dbReference type="SMR" id="A0A482X9V3"/>
<dbReference type="GO" id="GO:0006433">
    <property type="term" value="P:prolyl-tRNA aminoacylation"/>
    <property type="evidence" value="ECO:0007669"/>
    <property type="project" value="TreeGrafter"/>
</dbReference>
<dbReference type="OrthoDB" id="10267474at2759"/>
<dbReference type="InParanoid" id="A0A482X9V3"/>
<dbReference type="InterPro" id="IPR004154">
    <property type="entry name" value="Anticodon-bd"/>
</dbReference>
<dbReference type="EMBL" id="QKKF02014912">
    <property type="protein sequence ID" value="RZF42523.1"/>
    <property type="molecule type" value="Genomic_DNA"/>
</dbReference>
<dbReference type="InterPro" id="IPR036621">
    <property type="entry name" value="Anticodon-bd_dom_sf"/>
</dbReference>
<evidence type="ECO:0000313" key="2">
    <source>
        <dbReference type="EMBL" id="RZF42523.1"/>
    </source>
</evidence>
<sequence length="143" mass="15879">MGSYGIGITRLVAAALEVKSSAAGLRWPKSLAPFTVLIITPKEGSKESLQTQDAGKELYLRLNSMDQLKNEVLWDNRDHLSIGRRLNDAKLTGYPVIVVIGKLYLEQPPKCEVHCVDDNSVHQLEIGDLQQFVSQQKYLPSSS</sequence>
<evidence type="ECO:0000313" key="3">
    <source>
        <dbReference type="Proteomes" id="UP000291343"/>
    </source>
</evidence>
<dbReference type="Proteomes" id="UP000291343">
    <property type="component" value="Unassembled WGS sequence"/>
</dbReference>
<feature type="domain" description="Anticodon-binding" evidence="1">
    <location>
        <begin position="36"/>
        <end position="135"/>
    </location>
</feature>
<dbReference type="PANTHER" id="PTHR42753">
    <property type="entry name" value="MITOCHONDRIAL RIBOSOME PROTEIN L39/PROLYL-TRNA LIGASE FAMILY MEMBER"/>
    <property type="match status" value="1"/>
</dbReference>